<dbReference type="EMBL" id="FOIS01000001">
    <property type="protein sequence ID" value="SEV88380.1"/>
    <property type="molecule type" value="Genomic_DNA"/>
</dbReference>
<evidence type="ECO:0000313" key="3">
    <source>
        <dbReference type="EMBL" id="SEV88380.1"/>
    </source>
</evidence>
<evidence type="ECO:0000259" key="2">
    <source>
        <dbReference type="PROSITE" id="PS50157"/>
    </source>
</evidence>
<organism evidence="3 4">
    <name type="scientific">Natrinema salifodinae</name>
    <dbReference type="NCBI Taxonomy" id="1202768"/>
    <lineage>
        <taxon>Archaea</taxon>
        <taxon>Methanobacteriati</taxon>
        <taxon>Methanobacteriota</taxon>
        <taxon>Stenosarchaea group</taxon>
        <taxon>Halobacteria</taxon>
        <taxon>Halobacteriales</taxon>
        <taxon>Natrialbaceae</taxon>
        <taxon>Natrinema</taxon>
    </lineage>
</organism>
<dbReference type="InterPro" id="IPR036236">
    <property type="entry name" value="Znf_C2H2_sf"/>
</dbReference>
<reference evidence="4" key="1">
    <citation type="submission" date="2016-10" db="EMBL/GenBank/DDBJ databases">
        <authorList>
            <person name="Varghese N."/>
        </authorList>
    </citation>
    <scope>NUCLEOTIDE SEQUENCE [LARGE SCALE GENOMIC DNA]</scope>
    <source>
        <strain evidence="4">CGMCC 1.12284</strain>
    </source>
</reference>
<proteinExistence type="predicted"/>
<feature type="domain" description="C2H2-type" evidence="2">
    <location>
        <begin position="5"/>
        <end position="32"/>
    </location>
</feature>
<evidence type="ECO:0000313" key="4">
    <source>
        <dbReference type="Proteomes" id="UP000183275"/>
    </source>
</evidence>
<feature type="region of interest" description="Disordered" evidence="1">
    <location>
        <begin position="1"/>
        <end position="32"/>
    </location>
</feature>
<evidence type="ECO:0000256" key="1">
    <source>
        <dbReference type="SAM" id="MobiDB-lite"/>
    </source>
</evidence>
<dbReference type="PROSITE" id="PS50157">
    <property type="entry name" value="ZINC_FINGER_C2H2_2"/>
    <property type="match status" value="1"/>
</dbReference>
<dbReference type="AlphaFoldDB" id="A0A1I0MKJ5"/>
<dbReference type="SUPFAM" id="SSF57667">
    <property type="entry name" value="beta-beta-alpha zinc fingers"/>
    <property type="match status" value="1"/>
</dbReference>
<dbReference type="Proteomes" id="UP000183275">
    <property type="component" value="Unassembled WGS sequence"/>
</dbReference>
<gene>
    <name evidence="3" type="ORF">SAMN05216285_1039</name>
</gene>
<keyword evidence="4" id="KW-1185">Reference proteome</keyword>
<name>A0A1I0MKJ5_9EURY</name>
<dbReference type="PROSITE" id="PS00028">
    <property type="entry name" value="ZINC_FINGER_C2H2_1"/>
    <property type="match status" value="1"/>
</dbReference>
<sequence>MADEHECDLCGQSFDTGEELQEHAQEEHEDEM</sequence>
<dbReference type="InterPro" id="IPR013087">
    <property type="entry name" value="Znf_C2H2_type"/>
</dbReference>
<protein>
    <recommendedName>
        <fullName evidence="2">C2H2-type domain-containing protein</fullName>
    </recommendedName>
</protein>
<accession>A0A1I0MKJ5</accession>
<dbReference type="Gene3D" id="3.30.160.60">
    <property type="entry name" value="Classic Zinc Finger"/>
    <property type="match status" value="1"/>
</dbReference>